<feature type="binding site" evidence="12 13">
    <location>
        <position position="85"/>
    </location>
    <ligand>
        <name>ATP</name>
        <dbReference type="ChEBI" id="CHEBI:30616"/>
    </ligand>
</feature>
<keyword evidence="10 12" id="KW-0460">Magnesium</keyword>
<comment type="cofactor">
    <cofactor evidence="1 12">
        <name>Mg(2+)</name>
        <dbReference type="ChEBI" id="CHEBI:18420"/>
    </cofactor>
</comment>
<evidence type="ECO:0000256" key="10">
    <source>
        <dbReference type="ARBA" id="ARBA00022842"/>
    </source>
</evidence>
<dbReference type="CDD" id="cd04413">
    <property type="entry name" value="NDPk_I"/>
    <property type="match status" value="1"/>
</dbReference>
<feature type="binding site" evidence="12 13">
    <location>
        <position position="102"/>
    </location>
    <ligand>
        <name>ATP</name>
        <dbReference type="ChEBI" id="CHEBI:30616"/>
    </ligand>
</feature>
<dbReference type="Proteomes" id="UP000697710">
    <property type="component" value="Unassembled WGS sequence"/>
</dbReference>
<dbReference type="InterPro" id="IPR034907">
    <property type="entry name" value="NDK-like_dom"/>
</dbReference>
<dbReference type="HAMAP" id="MF_00451">
    <property type="entry name" value="NDP_kinase"/>
    <property type="match status" value="1"/>
</dbReference>
<protein>
    <recommendedName>
        <fullName evidence="4 12">Nucleoside diphosphate kinase</fullName>
        <shortName evidence="12">NDK</shortName>
        <shortName evidence="12">NDP kinase</shortName>
        <ecNumber evidence="3 12">2.7.4.6</ecNumber>
    </recommendedName>
    <alternativeName>
        <fullName evidence="12">Nucleoside-2-P kinase</fullName>
    </alternativeName>
</protein>
<dbReference type="GO" id="GO:0004550">
    <property type="term" value="F:nucleoside diphosphate kinase activity"/>
    <property type="evidence" value="ECO:0007669"/>
    <property type="project" value="UniProtKB-UniRule"/>
</dbReference>
<evidence type="ECO:0000256" key="1">
    <source>
        <dbReference type="ARBA" id="ARBA00001946"/>
    </source>
</evidence>
<name>A0A956RPW3_UNCEI</name>
<dbReference type="GO" id="GO:0006241">
    <property type="term" value="P:CTP biosynthetic process"/>
    <property type="evidence" value="ECO:0007669"/>
    <property type="project" value="UniProtKB-UniRule"/>
</dbReference>
<feature type="domain" description="Nucleoside diphosphate kinase-like" evidence="15">
    <location>
        <begin position="1"/>
        <end position="138"/>
    </location>
</feature>
<keyword evidence="12" id="KW-0963">Cytoplasm</keyword>
<sequence length="138" mass="15511">MDRTLMMIKPDAVRRNLVGEVLRRVENAGLKIVGLRMVHLSIEDAQEFYRVHAERPFYASLCKYMSSGPIVAGVLEGEDSVRRWRELMGATNPAEAAPGTIRKDLAVSLEENSVHGSDARETADQEIRFFDLKLPLRG</sequence>
<dbReference type="Gene3D" id="3.30.70.141">
    <property type="entry name" value="Nucleoside diphosphate kinase-like domain"/>
    <property type="match status" value="1"/>
</dbReference>
<evidence type="ECO:0000256" key="5">
    <source>
        <dbReference type="ARBA" id="ARBA00022679"/>
    </source>
</evidence>
<comment type="subunit">
    <text evidence="12">Homotetramer.</text>
</comment>
<keyword evidence="6 12" id="KW-0479">Metal-binding</keyword>
<dbReference type="SMART" id="SM00562">
    <property type="entry name" value="NDK"/>
    <property type="match status" value="1"/>
</dbReference>
<evidence type="ECO:0000256" key="11">
    <source>
        <dbReference type="ARBA" id="ARBA00023080"/>
    </source>
</evidence>
<reference evidence="16" key="1">
    <citation type="submission" date="2020-04" db="EMBL/GenBank/DDBJ databases">
        <authorList>
            <person name="Zhang T."/>
        </authorList>
    </citation>
    <scope>NUCLEOTIDE SEQUENCE</scope>
    <source>
        <strain evidence="16">HKST-UBA01</strain>
    </source>
</reference>
<evidence type="ECO:0000313" key="17">
    <source>
        <dbReference type="Proteomes" id="UP000697710"/>
    </source>
</evidence>
<evidence type="ECO:0000256" key="14">
    <source>
        <dbReference type="RuleBase" id="RU004011"/>
    </source>
</evidence>
<dbReference type="AlphaFoldDB" id="A0A956RPW3"/>
<organism evidence="16 17">
    <name type="scientific">Eiseniibacteriota bacterium</name>
    <dbReference type="NCBI Taxonomy" id="2212470"/>
    <lineage>
        <taxon>Bacteria</taxon>
        <taxon>Candidatus Eiseniibacteriota</taxon>
    </lineage>
</organism>
<dbReference type="NCBIfam" id="NF001908">
    <property type="entry name" value="PRK00668.1"/>
    <property type="match status" value="1"/>
</dbReference>
<feature type="binding site" evidence="12 13">
    <location>
        <position position="112"/>
    </location>
    <ligand>
        <name>ATP</name>
        <dbReference type="ChEBI" id="CHEBI:30616"/>
    </ligand>
</feature>
<dbReference type="GO" id="GO:0005524">
    <property type="term" value="F:ATP binding"/>
    <property type="evidence" value="ECO:0007669"/>
    <property type="project" value="UniProtKB-UniRule"/>
</dbReference>
<evidence type="ECO:0000256" key="12">
    <source>
        <dbReference type="HAMAP-Rule" id="MF_00451"/>
    </source>
</evidence>
<keyword evidence="12" id="KW-0597">Phosphoprotein</keyword>
<dbReference type="SUPFAM" id="SSF54919">
    <property type="entry name" value="Nucleoside diphosphate kinase, NDK"/>
    <property type="match status" value="1"/>
</dbReference>
<comment type="catalytic activity">
    <reaction evidence="12">
        <text>a ribonucleoside 5'-diphosphate + ATP = a ribonucleoside 5'-triphosphate + ADP</text>
        <dbReference type="Rhea" id="RHEA:18113"/>
        <dbReference type="ChEBI" id="CHEBI:30616"/>
        <dbReference type="ChEBI" id="CHEBI:57930"/>
        <dbReference type="ChEBI" id="CHEBI:61557"/>
        <dbReference type="ChEBI" id="CHEBI:456216"/>
        <dbReference type="EC" id="2.7.4.6"/>
    </reaction>
</comment>
<feature type="binding site" evidence="12 13">
    <location>
        <position position="91"/>
    </location>
    <ligand>
        <name>ATP</name>
        <dbReference type="ChEBI" id="CHEBI:30616"/>
    </ligand>
</feature>
<keyword evidence="5 12" id="KW-0808">Transferase</keyword>
<dbReference type="EMBL" id="JAGQHR010000244">
    <property type="protein sequence ID" value="MCA9727827.1"/>
    <property type="molecule type" value="Genomic_DNA"/>
</dbReference>
<comment type="subcellular location">
    <subcellularLocation>
        <location evidence="12">Cytoplasm</location>
    </subcellularLocation>
</comment>
<evidence type="ECO:0000256" key="9">
    <source>
        <dbReference type="ARBA" id="ARBA00022840"/>
    </source>
</evidence>
<evidence type="ECO:0000259" key="15">
    <source>
        <dbReference type="SMART" id="SM00562"/>
    </source>
</evidence>
<comment type="catalytic activity">
    <reaction evidence="12">
        <text>a 2'-deoxyribonucleoside 5'-diphosphate + ATP = a 2'-deoxyribonucleoside 5'-triphosphate + ADP</text>
        <dbReference type="Rhea" id="RHEA:44640"/>
        <dbReference type="ChEBI" id="CHEBI:30616"/>
        <dbReference type="ChEBI" id="CHEBI:61560"/>
        <dbReference type="ChEBI" id="CHEBI:73316"/>
        <dbReference type="ChEBI" id="CHEBI:456216"/>
        <dbReference type="EC" id="2.7.4.6"/>
    </reaction>
</comment>
<gene>
    <name evidence="12 16" type="primary">ndk</name>
    <name evidence="16" type="ORF">KC729_09105</name>
</gene>
<evidence type="ECO:0000256" key="8">
    <source>
        <dbReference type="ARBA" id="ARBA00022777"/>
    </source>
</evidence>
<dbReference type="PROSITE" id="PS51374">
    <property type="entry name" value="NDPK_LIKE"/>
    <property type="match status" value="1"/>
</dbReference>
<keyword evidence="8 12" id="KW-0418">Kinase</keyword>
<dbReference type="GO" id="GO:0006228">
    <property type="term" value="P:UTP biosynthetic process"/>
    <property type="evidence" value="ECO:0007669"/>
    <property type="project" value="UniProtKB-UniRule"/>
</dbReference>
<comment type="caution">
    <text evidence="16">The sequence shown here is derived from an EMBL/GenBank/DDBJ whole genome shotgun (WGS) entry which is preliminary data.</text>
</comment>
<evidence type="ECO:0000256" key="2">
    <source>
        <dbReference type="ARBA" id="ARBA00008142"/>
    </source>
</evidence>
<keyword evidence="7 12" id="KW-0547">Nucleotide-binding</keyword>
<evidence type="ECO:0000256" key="7">
    <source>
        <dbReference type="ARBA" id="ARBA00022741"/>
    </source>
</evidence>
<dbReference type="Pfam" id="PF00334">
    <property type="entry name" value="NDK"/>
    <property type="match status" value="1"/>
</dbReference>
<proteinExistence type="inferred from homology"/>
<evidence type="ECO:0000256" key="4">
    <source>
        <dbReference type="ARBA" id="ARBA00017632"/>
    </source>
</evidence>
<evidence type="ECO:0000313" key="16">
    <source>
        <dbReference type="EMBL" id="MCA9727827.1"/>
    </source>
</evidence>
<evidence type="ECO:0000256" key="3">
    <source>
        <dbReference type="ARBA" id="ARBA00012966"/>
    </source>
</evidence>
<feature type="binding site" evidence="12 13">
    <location>
        <position position="57"/>
    </location>
    <ligand>
        <name>ATP</name>
        <dbReference type="ChEBI" id="CHEBI:30616"/>
    </ligand>
</feature>
<keyword evidence="11 12" id="KW-0546">Nucleotide metabolism</keyword>
<dbReference type="GO" id="GO:0046872">
    <property type="term" value="F:metal ion binding"/>
    <property type="evidence" value="ECO:0007669"/>
    <property type="project" value="UniProtKB-KW"/>
</dbReference>
<dbReference type="PANTHER" id="PTHR11349">
    <property type="entry name" value="NUCLEOSIDE DIPHOSPHATE KINASE"/>
    <property type="match status" value="1"/>
</dbReference>
<dbReference type="GO" id="GO:0006183">
    <property type="term" value="P:GTP biosynthetic process"/>
    <property type="evidence" value="ECO:0007669"/>
    <property type="project" value="UniProtKB-UniRule"/>
</dbReference>
<dbReference type="InterPro" id="IPR001564">
    <property type="entry name" value="Nucleoside_diP_kinase"/>
</dbReference>
<dbReference type="EC" id="2.7.4.6" evidence="3 12"/>
<feature type="binding site" evidence="12 13">
    <location>
        <position position="9"/>
    </location>
    <ligand>
        <name>ATP</name>
        <dbReference type="ChEBI" id="CHEBI:30616"/>
    </ligand>
</feature>
<dbReference type="InterPro" id="IPR036850">
    <property type="entry name" value="NDK-like_dom_sf"/>
</dbReference>
<comment type="function">
    <text evidence="12">Major role in the synthesis of nucleoside triphosphates other than ATP. The ATP gamma phosphate is transferred to the NDP beta phosphate via a ping-pong mechanism, using a phosphorylated active-site intermediate.</text>
</comment>
<evidence type="ECO:0000256" key="13">
    <source>
        <dbReference type="PROSITE-ProRule" id="PRU00706"/>
    </source>
</evidence>
<reference evidence="16" key="2">
    <citation type="journal article" date="2021" name="Microbiome">
        <title>Successional dynamics and alternative stable states in a saline activated sludge microbial community over 9 years.</title>
        <authorList>
            <person name="Wang Y."/>
            <person name="Ye J."/>
            <person name="Ju F."/>
            <person name="Liu L."/>
            <person name="Boyd J.A."/>
            <person name="Deng Y."/>
            <person name="Parks D.H."/>
            <person name="Jiang X."/>
            <person name="Yin X."/>
            <person name="Woodcroft B.J."/>
            <person name="Tyson G.W."/>
            <person name="Hugenholtz P."/>
            <person name="Polz M.F."/>
            <person name="Zhang T."/>
        </authorList>
    </citation>
    <scope>NUCLEOTIDE SEQUENCE</scope>
    <source>
        <strain evidence="16">HKST-UBA01</strain>
    </source>
</reference>
<keyword evidence="9 12" id="KW-0067">ATP-binding</keyword>
<dbReference type="FunFam" id="3.30.70.141:FF:000003">
    <property type="entry name" value="Nucleoside diphosphate kinase"/>
    <property type="match status" value="1"/>
</dbReference>
<comment type="similarity">
    <text evidence="2 12 13 14">Belongs to the NDK family.</text>
</comment>
<dbReference type="PRINTS" id="PR01243">
    <property type="entry name" value="NUCDPKINASE"/>
</dbReference>
<accession>A0A956RPW3</accession>
<feature type="active site" description="Pros-phosphohistidine intermediate" evidence="12 13">
    <location>
        <position position="115"/>
    </location>
</feature>
<evidence type="ECO:0000256" key="6">
    <source>
        <dbReference type="ARBA" id="ARBA00022723"/>
    </source>
</evidence>
<dbReference type="GO" id="GO:0005737">
    <property type="term" value="C:cytoplasm"/>
    <property type="evidence" value="ECO:0007669"/>
    <property type="project" value="UniProtKB-SubCell"/>
</dbReference>